<reference evidence="2 3" key="1">
    <citation type="journal article" date="2017" name="Curr. Biol.">
        <title>Genome architecture and evolution of a unichromosomal asexual nematode.</title>
        <authorList>
            <person name="Fradin H."/>
            <person name="Zegar C."/>
            <person name="Gutwein M."/>
            <person name="Lucas J."/>
            <person name="Kovtun M."/>
            <person name="Corcoran D."/>
            <person name="Baugh L.R."/>
            <person name="Kiontke K."/>
            <person name="Gunsalus K."/>
            <person name="Fitch D.H."/>
            <person name="Piano F."/>
        </authorList>
    </citation>
    <scope>NUCLEOTIDE SEQUENCE [LARGE SCALE GENOMIC DNA]</scope>
    <source>
        <strain evidence="2">PF1309</strain>
    </source>
</reference>
<dbReference type="InterPro" id="IPR036598">
    <property type="entry name" value="GOLD_dom_sf"/>
</dbReference>
<dbReference type="SMART" id="SM00516">
    <property type="entry name" value="SEC14"/>
    <property type="match status" value="1"/>
</dbReference>
<dbReference type="PANTHER" id="PTHR47159:SF3">
    <property type="entry name" value="CRAL-TRIO DOMAIN-CONTAINING PROTEIN"/>
    <property type="match status" value="1"/>
</dbReference>
<dbReference type="Proteomes" id="UP000218231">
    <property type="component" value="Unassembled WGS sequence"/>
</dbReference>
<proteinExistence type="predicted"/>
<sequence>MASGPNSARLTEAQECERKAAECMKTSLLKMKFKPDFDGAAMHLERAAVCYKNADNLQKAVEILKTAAGYYEQLGNLFHAAKAREAAAIHLRDQKMPEEAFELFSRAMDGYAEAGSLDTAAMTVDKAGKAIAEQAPEKAIDIYKRGLALVQQSDRSKMASEFLQQITKLNMKLGRYDQAKKFVKEEIEKYVEVREYPRVRYLSLALTLLNLKNSDSVAATKDYGWIMSQDKDFEYCEECRICQQLIGYYEVPDDANFQATLKSGVIRSMDNEYLRLTRDLHAPAGGSGPGDENEDEDDFKCPYQKRTGLGYMNCGSSSKMSLIFTFLITPYYDTDFNLLRWLKGHNYDLALIKPKLLNHLQFRKLWNLDTVADEKRDHPVHKYWKFGLTGKASPNSTQIVNIEQSGGNDYWGMLHTFPINQILRARVHDLECMLRAVMKLEREKGEQCHVMYIMDLEGLTMDRRLTTLLTGGLAAISAFMSEHYVEMVSSFVLVNVPSFITFLWSIAKPLLPERTRNKVNILGKNWKEDIQKLADPEALPSYWNNEGEDGPFKANIERGQLVPKEEYYVDTALAKAKILQIPAGKDDHVDISVPEQNTQITWRIHSDGHFAFKLLEVNDNENSVSEENEQRIYPLFSKVPGPTIVPLEDSAVCDKPGTYRLWFSNAHAWFHKLTIEYEIELKKI</sequence>
<gene>
    <name evidence="2" type="ORF">WR25_24330</name>
</gene>
<dbReference type="PANTHER" id="PTHR47159">
    <property type="entry name" value="PROTEIN CBG07705-RELATED"/>
    <property type="match status" value="1"/>
</dbReference>
<dbReference type="EMBL" id="LIAE01006291">
    <property type="protein sequence ID" value="PAV91787.1"/>
    <property type="molecule type" value="Genomic_DNA"/>
</dbReference>
<dbReference type="InterPro" id="IPR058960">
    <property type="entry name" value="Ctg-1-like_C"/>
</dbReference>
<organism evidence="2 3">
    <name type="scientific">Diploscapter pachys</name>
    <dbReference type="NCBI Taxonomy" id="2018661"/>
    <lineage>
        <taxon>Eukaryota</taxon>
        <taxon>Metazoa</taxon>
        <taxon>Ecdysozoa</taxon>
        <taxon>Nematoda</taxon>
        <taxon>Chromadorea</taxon>
        <taxon>Rhabditida</taxon>
        <taxon>Rhabditina</taxon>
        <taxon>Rhabditomorpha</taxon>
        <taxon>Rhabditoidea</taxon>
        <taxon>Rhabditidae</taxon>
        <taxon>Diploscapter</taxon>
    </lineage>
</organism>
<dbReference type="InterPro" id="IPR053302">
    <property type="entry name" value="CRAL-TRIO_domain"/>
</dbReference>
<dbReference type="SUPFAM" id="SSF48452">
    <property type="entry name" value="TPR-like"/>
    <property type="match status" value="1"/>
</dbReference>
<dbReference type="InterPro" id="IPR011990">
    <property type="entry name" value="TPR-like_helical_dom_sf"/>
</dbReference>
<dbReference type="AlphaFoldDB" id="A0A2A2M0M6"/>
<evidence type="ECO:0000259" key="1">
    <source>
        <dbReference type="PROSITE" id="PS50191"/>
    </source>
</evidence>
<dbReference type="SUPFAM" id="SSF101576">
    <property type="entry name" value="Supernatant protein factor (SPF), C-terminal domain"/>
    <property type="match status" value="1"/>
</dbReference>
<dbReference type="CDD" id="cd00170">
    <property type="entry name" value="SEC14"/>
    <property type="match status" value="1"/>
</dbReference>
<feature type="domain" description="CRAL-TRIO" evidence="1">
    <location>
        <begin position="376"/>
        <end position="551"/>
    </location>
</feature>
<dbReference type="Gene3D" id="1.25.40.10">
    <property type="entry name" value="Tetratricopeptide repeat domain"/>
    <property type="match status" value="1"/>
</dbReference>
<evidence type="ECO:0000313" key="2">
    <source>
        <dbReference type="EMBL" id="PAV91787.1"/>
    </source>
</evidence>
<dbReference type="OrthoDB" id="26569at2759"/>
<protein>
    <recommendedName>
        <fullName evidence="1">CRAL-TRIO domain-containing protein</fullName>
    </recommendedName>
</protein>
<dbReference type="Pfam" id="PF25883">
    <property type="entry name" value="F28H7_8_C"/>
    <property type="match status" value="1"/>
</dbReference>
<dbReference type="InterPro" id="IPR036865">
    <property type="entry name" value="CRAL-TRIO_dom_sf"/>
</dbReference>
<dbReference type="STRING" id="2018661.A0A2A2M0M6"/>
<dbReference type="InterPro" id="IPR001251">
    <property type="entry name" value="CRAL-TRIO_dom"/>
</dbReference>
<comment type="caution">
    <text evidence="2">The sequence shown here is derived from an EMBL/GenBank/DDBJ whole genome shotgun (WGS) entry which is preliminary data.</text>
</comment>
<name>A0A2A2M0M6_9BILA</name>
<dbReference type="SUPFAM" id="SSF52087">
    <property type="entry name" value="CRAL/TRIO domain"/>
    <property type="match status" value="1"/>
</dbReference>
<accession>A0A2A2M0M6</accession>
<dbReference type="Pfam" id="PF00650">
    <property type="entry name" value="CRAL_TRIO"/>
    <property type="match status" value="1"/>
</dbReference>
<dbReference type="PROSITE" id="PS50191">
    <property type="entry name" value="CRAL_TRIO"/>
    <property type="match status" value="1"/>
</dbReference>
<keyword evidence="3" id="KW-1185">Reference proteome</keyword>
<dbReference type="Pfam" id="PF14938">
    <property type="entry name" value="SNAP"/>
    <property type="match status" value="1"/>
</dbReference>
<dbReference type="Gene3D" id="3.40.525.10">
    <property type="entry name" value="CRAL-TRIO lipid binding domain"/>
    <property type="match status" value="1"/>
</dbReference>
<dbReference type="Gene3D" id="2.60.120.680">
    <property type="entry name" value="GOLD domain"/>
    <property type="match status" value="1"/>
</dbReference>
<evidence type="ECO:0000313" key="3">
    <source>
        <dbReference type="Proteomes" id="UP000218231"/>
    </source>
</evidence>